<dbReference type="InterPro" id="IPR027051">
    <property type="entry name" value="XdhC_Rossmann_dom"/>
</dbReference>
<keyword evidence="3" id="KW-1185">Reference proteome</keyword>
<dbReference type="InterPro" id="IPR052698">
    <property type="entry name" value="MoCofactor_Util/Proc"/>
</dbReference>
<dbReference type="Pfam" id="PF13478">
    <property type="entry name" value="XdhC_C"/>
    <property type="match status" value="1"/>
</dbReference>
<evidence type="ECO:0000259" key="1">
    <source>
        <dbReference type="Pfam" id="PF13478"/>
    </source>
</evidence>
<reference evidence="2 3" key="1">
    <citation type="journal article" date="2014" name="Genome Announc.">
        <title>Draft Genome Sequence of Lutibaculum baratangense Strain AMV1T, Isolated from a Mud Volcano in Andamans, India.</title>
        <authorList>
            <person name="Singh A."/>
            <person name="Sreenivas A."/>
            <person name="Sathyanarayana Reddy G."/>
            <person name="Pinnaka A.K."/>
            <person name="Shivaji S."/>
        </authorList>
    </citation>
    <scope>NUCLEOTIDE SEQUENCE [LARGE SCALE GENOMIC DNA]</scope>
    <source>
        <strain evidence="2 3">AMV1</strain>
    </source>
</reference>
<protein>
    <submittedName>
        <fullName evidence="2">Carbon monoxide dehydrogenase F protein</fullName>
    </submittedName>
</protein>
<evidence type="ECO:0000313" key="2">
    <source>
        <dbReference type="EMBL" id="ESR22475.1"/>
    </source>
</evidence>
<dbReference type="STRING" id="631454.N177_4205"/>
<proteinExistence type="predicted"/>
<dbReference type="PANTHER" id="PTHR30388:SF4">
    <property type="entry name" value="MOLYBDENUM COFACTOR INSERTION CHAPERONE PAOD"/>
    <property type="match status" value="1"/>
</dbReference>
<comment type="caution">
    <text evidence="2">The sequence shown here is derived from an EMBL/GenBank/DDBJ whole genome shotgun (WGS) entry which is preliminary data.</text>
</comment>
<sequence>MRLELLQRLNEARAAREAAIVLTDLASGGQDLLLERQVEAHIEREALETLLRNGRSGSVELGGTALFAGVYLPPVKLVCIGAVHISQALAPMARLVGLDVTIVDPREAFATTERFQGVDLRAEWPDVALPEIGLDRWSAFCALTHDPKIDDPGLHAALRAGCFYIGALGSRKTHGRRVERLTEAGFAADEIARIHAPIGLPIGAQSPSEIALSILSEITAVRRLKPQPR</sequence>
<dbReference type="OrthoDB" id="9815497at2"/>
<gene>
    <name evidence="2" type="ORF">N177_4205</name>
</gene>
<dbReference type="RefSeq" id="WP_023434307.1">
    <property type="nucleotide sequence ID" value="NZ_AWXZ01000044.1"/>
</dbReference>
<name>V4RGS9_9HYPH</name>
<evidence type="ECO:0000313" key="3">
    <source>
        <dbReference type="Proteomes" id="UP000017819"/>
    </source>
</evidence>
<dbReference type="AlphaFoldDB" id="V4RGS9"/>
<dbReference type="eggNOG" id="COG1975">
    <property type="taxonomic scope" value="Bacteria"/>
</dbReference>
<accession>V4RGS9</accession>
<organism evidence="2 3">
    <name type="scientific">Lutibaculum baratangense AMV1</name>
    <dbReference type="NCBI Taxonomy" id="631454"/>
    <lineage>
        <taxon>Bacteria</taxon>
        <taxon>Pseudomonadati</taxon>
        <taxon>Pseudomonadota</taxon>
        <taxon>Alphaproteobacteria</taxon>
        <taxon>Hyphomicrobiales</taxon>
        <taxon>Tepidamorphaceae</taxon>
        <taxon>Lutibaculum</taxon>
    </lineage>
</organism>
<dbReference type="Proteomes" id="UP000017819">
    <property type="component" value="Unassembled WGS sequence"/>
</dbReference>
<feature type="domain" description="XdhC Rossmann" evidence="1">
    <location>
        <begin position="77"/>
        <end position="218"/>
    </location>
</feature>
<dbReference type="EMBL" id="AWXZ01000044">
    <property type="protein sequence ID" value="ESR22475.1"/>
    <property type="molecule type" value="Genomic_DNA"/>
</dbReference>
<dbReference type="Gene3D" id="3.40.50.720">
    <property type="entry name" value="NAD(P)-binding Rossmann-like Domain"/>
    <property type="match status" value="1"/>
</dbReference>
<dbReference type="PANTHER" id="PTHR30388">
    <property type="entry name" value="ALDEHYDE OXIDOREDUCTASE MOLYBDENUM COFACTOR ASSEMBLY PROTEIN"/>
    <property type="match status" value="1"/>
</dbReference>